<accession>A0A9Q3J4I2</accession>
<comment type="caution">
    <text evidence="1">The sequence shown here is derived from an EMBL/GenBank/DDBJ whole genome shotgun (WGS) entry which is preliminary data.</text>
</comment>
<dbReference type="AlphaFoldDB" id="A0A9Q3J4I2"/>
<evidence type="ECO:0000313" key="2">
    <source>
        <dbReference type="Proteomes" id="UP000765509"/>
    </source>
</evidence>
<evidence type="ECO:0000313" key="1">
    <source>
        <dbReference type="EMBL" id="MBW0555287.1"/>
    </source>
</evidence>
<proteinExistence type="predicted"/>
<sequence>MENYFNPELSNKFKLNGSNYIDRKQRMCSLLLIKGYYDIVINFKSPEKAAEKLKVDPYMRLIAYDIISLNCDIKVASKFNQKCDFNPYLLWELLEKHYLPKALQNQASYLGNIFSTFLSESNLQSVERVQELTQNL</sequence>
<keyword evidence="2" id="KW-1185">Reference proteome</keyword>
<reference evidence="1" key="1">
    <citation type="submission" date="2021-03" db="EMBL/GenBank/DDBJ databases">
        <title>Draft genome sequence of rust myrtle Austropuccinia psidii MF-1, a brazilian biotype.</title>
        <authorList>
            <person name="Quecine M.C."/>
            <person name="Pachon D.M.R."/>
            <person name="Bonatelli M.L."/>
            <person name="Correr F.H."/>
            <person name="Franceschini L.M."/>
            <person name="Leite T.F."/>
            <person name="Margarido G.R.A."/>
            <person name="Almeida C.A."/>
            <person name="Ferrarezi J.A."/>
            <person name="Labate C.A."/>
        </authorList>
    </citation>
    <scope>NUCLEOTIDE SEQUENCE</scope>
    <source>
        <strain evidence="1">MF-1</strain>
    </source>
</reference>
<protein>
    <submittedName>
        <fullName evidence="1">Uncharacterized protein</fullName>
    </submittedName>
</protein>
<name>A0A9Q3J4I2_9BASI</name>
<organism evidence="1 2">
    <name type="scientific">Austropuccinia psidii MF-1</name>
    <dbReference type="NCBI Taxonomy" id="1389203"/>
    <lineage>
        <taxon>Eukaryota</taxon>
        <taxon>Fungi</taxon>
        <taxon>Dikarya</taxon>
        <taxon>Basidiomycota</taxon>
        <taxon>Pucciniomycotina</taxon>
        <taxon>Pucciniomycetes</taxon>
        <taxon>Pucciniales</taxon>
        <taxon>Sphaerophragmiaceae</taxon>
        <taxon>Austropuccinia</taxon>
    </lineage>
</organism>
<dbReference type="Proteomes" id="UP000765509">
    <property type="component" value="Unassembled WGS sequence"/>
</dbReference>
<gene>
    <name evidence="1" type="ORF">O181_095002</name>
</gene>
<dbReference type="EMBL" id="AVOT02062203">
    <property type="protein sequence ID" value="MBW0555287.1"/>
    <property type="molecule type" value="Genomic_DNA"/>
</dbReference>